<organism evidence="2 3">
    <name type="scientific">Spirilliplanes yamanashiensis</name>
    <dbReference type="NCBI Taxonomy" id="42233"/>
    <lineage>
        <taxon>Bacteria</taxon>
        <taxon>Bacillati</taxon>
        <taxon>Actinomycetota</taxon>
        <taxon>Actinomycetes</taxon>
        <taxon>Micromonosporales</taxon>
        <taxon>Micromonosporaceae</taxon>
        <taxon>Spirilliplanes</taxon>
    </lineage>
</organism>
<reference evidence="2" key="1">
    <citation type="submission" date="2021-01" db="EMBL/GenBank/DDBJ databases">
        <title>Whole genome shotgun sequence of Spirilliplanes yamanashiensis NBRC 15828.</title>
        <authorList>
            <person name="Komaki H."/>
            <person name="Tamura T."/>
        </authorList>
    </citation>
    <scope>NUCLEOTIDE SEQUENCE</scope>
    <source>
        <strain evidence="2">NBRC 15828</strain>
    </source>
</reference>
<dbReference type="Pfam" id="PF13847">
    <property type="entry name" value="Methyltransf_31"/>
    <property type="match status" value="1"/>
</dbReference>
<proteinExistence type="predicted"/>
<evidence type="ECO:0000313" key="2">
    <source>
        <dbReference type="EMBL" id="GIJ05991.1"/>
    </source>
</evidence>
<keyword evidence="3" id="KW-1185">Reference proteome</keyword>
<dbReference type="GO" id="GO:0032259">
    <property type="term" value="P:methylation"/>
    <property type="evidence" value="ECO:0007669"/>
    <property type="project" value="UniProtKB-KW"/>
</dbReference>
<dbReference type="GO" id="GO:0008168">
    <property type="term" value="F:methyltransferase activity"/>
    <property type="evidence" value="ECO:0007669"/>
    <property type="project" value="UniProtKB-KW"/>
</dbReference>
<protein>
    <recommendedName>
        <fullName evidence="1">Methyltransferase domain-containing protein</fullName>
    </recommendedName>
</protein>
<dbReference type="Gene3D" id="3.40.50.150">
    <property type="entry name" value="Vaccinia Virus protein VP39"/>
    <property type="match status" value="1"/>
</dbReference>
<dbReference type="Proteomes" id="UP000652013">
    <property type="component" value="Unassembled WGS sequence"/>
</dbReference>
<dbReference type="RefSeq" id="WP_203941187.1">
    <property type="nucleotide sequence ID" value="NZ_BAAAGJ010000014.1"/>
</dbReference>
<dbReference type="InterPro" id="IPR025714">
    <property type="entry name" value="Methyltranfer_dom"/>
</dbReference>
<dbReference type="InterPro" id="IPR029063">
    <property type="entry name" value="SAM-dependent_MTases_sf"/>
</dbReference>
<name>A0A8J3YC66_9ACTN</name>
<dbReference type="EMBL" id="BOOY01000037">
    <property type="protein sequence ID" value="GIJ05991.1"/>
    <property type="molecule type" value="Genomic_DNA"/>
</dbReference>
<dbReference type="PANTHER" id="PTHR43861">
    <property type="entry name" value="TRANS-ACONITATE 2-METHYLTRANSFERASE-RELATED"/>
    <property type="match status" value="1"/>
</dbReference>
<sequence>MGDPAEAKAGTAALFDRTAQTYDRAGADFFARAAAELVAAAAPRPGERVVDVGCGRGANLFPAALAVGPQGSAVGIDLAPAMVAATAAEARERGLTHVRVLVGDAEAPGLPDGSADLVIAAFLLFLLPDPDAAVRAYRRLLAPGGRLAVATFAEDADPDRTYAAVLGRALGEYFPPARPAVPGEPPHPMHRLRTRAAVTELLAGAGFTGFAFAEREHVLTYPDGAAFVRWLWSTGARGALEAVPADRLAEAEAAVAAEAERTLRGPAGTLALSMPGRVTIAR</sequence>
<dbReference type="SUPFAM" id="SSF53335">
    <property type="entry name" value="S-adenosyl-L-methionine-dependent methyltransferases"/>
    <property type="match status" value="1"/>
</dbReference>
<comment type="caution">
    <text evidence="2">The sequence shown here is derived from an EMBL/GenBank/DDBJ whole genome shotgun (WGS) entry which is preliminary data.</text>
</comment>
<feature type="domain" description="Methyltransferase" evidence="1">
    <location>
        <begin position="45"/>
        <end position="153"/>
    </location>
</feature>
<dbReference type="AlphaFoldDB" id="A0A8J3YC66"/>
<gene>
    <name evidence="2" type="ORF">Sya03_53430</name>
</gene>
<accession>A0A8J3YC66</accession>
<evidence type="ECO:0000259" key="1">
    <source>
        <dbReference type="Pfam" id="PF13847"/>
    </source>
</evidence>
<dbReference type="PANTHER" id="PTHR43861:SF1">
    <property type="entry name" value="TRANS-ACONITATE 2-METHYLTRANSFERASE"/>
    <property type="match status" value="1"/>
</dbReference>
<dbReference type="CDD" id="cd02440">
    <property type="entry name" value="AdoMet_MTases"/>
    <property type="match status" value="1"/>
</dbReference>
<evidence type="ECO:0000313" key="3">
    <source>
        <dbReference type="Proteomes" id="UP000652013"/>
    </source>
</evidence>